<evidence type="ECO:0000313" key="2">
    <source>
        <dbReference type="EMBL" id="KAF2577580.1"/>
    </source>
</evidence>
<accession>A0A8S9J5M2</accession>
<dbReference type="Proteomes" id="UP000712281">
    <property type="component" value="Unassembled WGS sequence"/>
</dbReference>
<feature type="region of interest" description="Disordered" evidence="1">
    <location>
        <begin position="72"/>
        <end position="107"/>
    </location>
</feature>
<proteinExistence type="predicted"/>
<organism evidence="2 3">
    <name type="scientific">Brassica cretica</name>
    <name type="common">Mustard</name>
    <dbReference type="NCBI Taxonomy" id="69181"/>
    <lineage>
        <taxon>Eukaryota</taxon>
        <taxon>Viridiplantae</taxon>
        <taxon>Streptophyta</taxon>
        <taxon>Embryophyta</taxon>
        <taxon>Tracheophyta</taxon>
        <taxon>Spermatophyta</taxon>
        <taxon>Magnoliopsida</taxon>
        <taxon>eudicotyledons</taxon>
        <taxon>Gunneridae</taxon>
        <taxon>Pentapetalae</taxon>
        <taxon>rosids</taxon>
        <taxon>malvids</taxon>
        <taxon>Brassicales</taxon>
        <taxon>Brassicaceae</taxon>
        <taxon>Brassiceae</taxon>
        <taxon>Brassica</taxon>
    </lineage>
</organism>
<dbReference type="AlphaFoldDB" id="A0A8S9J5M2"/>
<comment type="caution">
    <text evidence="2">The sequence shown here is derived from an EMBL/GenBank/DDBJ whole genome shotgun (WGS) entry which is preliminary data.</text>
</comment>
<evidence type="ECO:0000313" key="3">
    <source>
        <dbReference type="Proteomes" id="UP000712281"/>
    </source>
</evidence>
<name>A0A8S9J5M2_BRACR</name>
<dbReference type="EMBL" id="QGKW02001660">
    <property type="protein sequence ID" value="KAF2577580.1"/>
    <property type="molecule type" value="Genomic_DNA"/>
</dbReference>
<sequence length="107" mass="12162">MNQAKAPILMKPTKLGPMKRMAVMGHVLMITTLCQSMETTLLEHILNQSHLITHMEIPPTKESMREKLNQISFNKGDECHGEETERDDPEADQEGSWQEEADSEISL</sequence>
<reference evidence="2" key="1">
    <citation type="submission" date="2019-12" db="EMBL/GenBank/DDBJ databases">
        <title>Genome sequencing and annotation of Brassica cretica.</title>
        <authorList>
            <person name="Studholme D.J."/>
            <person name="Sarris P.F."/>
        </authorList>
    </citation>
    <scope>NUCLEOTIDE SEQUENCE</scope>
    <source>
        <strain evidence="2">PFS-001/15</strain>
        <tissue evidence="2">Leaf</tissue>
    </source>
</reference>
<feature type="compositionally biased region" description="Acidic residues" evidence="1">
    <location>
        <begin position="84"/>
        <end position="107"/>
    </location>
</feature>
<gene>
    <name evidence="2" type="ORF">F2Q68_00004920</name>
</gene>
<evidence type="ECO:0000256" key="1">
    <source>
        <dbReference type="SAM" id="MobiDB-lite"/>
    </source>
</evidence>
<protein>
    <submittedName>
        <fullName evidence="2">Uncharacterized protein</fullName>
    </submittedName>
</protein>